<accession>A0ABW0PJI6</accession>
<dbReference type="Proteomes" id="UP001596031">
    <property type="component" value="Unassembled WGS sequence"/>
</dbReference>
<name>A0ABW0PJI6_9BURK</name>
<gene>
    <name evidence="1" type="ORF">ACFPOU_15545</name>
</gene>
<proteinExistence type="predicted"/>
<dbReference type="RefSeq" id="WP_379723028.1">
    <property type="nucleotide sequence ID" value="NZ_JBHSMS010000047.1"/>
</dbReference>
<evidence type="ECO:0000313" key="2">
    <source>
        <dbReference type="Proteomes" id="UP001596031"/>
    </source>
</evidence>
<organism evidence="1 2">
    <name type="scientific">Massilia jejuensis</name>
    <dbReference type="NCBI Taxonomy" id="648894"/>
    <lineage>
        <taxon>Bacteria</taxon>
        <taxon>Pseudomonadati</taxon>
        <taxon>Pseudomonadota</taxon>
        <taxon>Betaproteobacteria</taxon>
        <taxon>Burkholderiales</taxon>
        <taxon>Oxalobacteraceae</taxon>
        <taxon>Telluria group</taxon>
        <taxon>Massilia</taxon>
    </lineage>
</organism>
<dbReference type="EMBL" id="JBHSMS010000047">
    <property type="protein sequence ID" value="MFC5512538.1"/>
    <property type="molecule type" value="Genomic_DNA"/>
</dbReference>
<sequence>MDKLIAELMRLFVPAGTLSPELLARRALGQAPQTLDLTTPDGQTRAIAVAFDKGGDSGEAGHWTRLCAAAKALQTEHGFPAPAVSVSGGRGYTLWIALEAPVPAAQAQAFARLLRRSYFPELAADAPDEATALPPCLDPGSGRWAAFIHPGMGASFAEEPWLEMAPPPLAQAAFLEEVGCVGPALFARALAALQPAAVASAVEAAPGARPAEASRALLLSEATLEDIVRHLHARNIEPTFRHLLPDPER</sequence>
<protein>
    <submittedName>
        <fullName evidence="1">Uncharacterized protein</fullName>
    </submittedName>
</protein>
<reference evidence="2" key="1">
    <citation type="journal article" date="2019" name="Int. J. Syst. Evol. Microbiol.">
        <title>The Global Catalogue of Microorganisms (GCM) 10K type strain sequencing project: providing services to taxonomists for standard genome sequencing and annotation.</title>
        <authorList>
            <consortium name="The Broad Institute Genomics Platform"/>
            <consortium name="The Broad Institute Genome Sequencing Center for Infectious Disease"/>
            <person name="Wu L."/>
            <person name="Ma J."/>
        </authorList>
    </citation>
    <scope>NUCLEOTIDE SEQUENCE [LARGE SCALE GENOMIC DNA]</scope>
    <source>
        <strain evidence="2">CCUG 38813</strain>
    </source>
</reference>
<evidence type="ECO:0000313" key="1">
    <source>
        <dbReference type="EMBL" id="MFC5512538.1"/>
    </source>
</evidence>
<comment type="caution">
    <text evidence="1">The sequence shown here is derived from an EMBL/GenBank/DDBJ whole genome shotgun (WGS) entry which is preliminary data.</text>
</comment>
<keyword evidence="2" id="KW-1185">Reference proteome</keyword>